<evidence type="ECO:0000256" key="2">
    <source>
        <dbReference type="SAM" id="MobiDB-lite"/>
    </source>
</evidence>
<feature type="compositionally biased region" description="Polar residues" evidence="2">
    <location>
        <begin position="529"/>
        <end position="540"/>
    </location>
</feature>
<feature type="compositionally biased region" description="Polar residues" evidence="2">
    <location>
        <begin position="563"/>
        <end position="577"/>
    </location>
</feature>
<feature type="coiled-coil region" evidence="1">
    <location>
        <begin position="310"/>
        <end position="337"/>
    </location>
</feature>
<reference evidence="3 4" key="1">
    <citation type="submission" date="2024-01" db="EMBL/GenBank/DDBJ databases">
        <authorList>
            <person name="Allen C."/>
            <person name="Tagirdzhanova G."/>
        </authorList>
    </citation>
    <scope>NUCLEOTIDE SEQUENCE [LARGE SCALE GENOMIC DNA]</scope>
    <source>
        <strain evidence="3 4">CBS 119000</strain>
    </source>
</reference>
<feature type="region of interest" description="Disordered" evidence="2">
    <location>
        <begin position="1332"/>
        <end position="1388"/>
    </location>
</feature>
<dbReference type="EMBL" id="CAWUON010000005">
    <property type="protein sequence ID" value="CAK7263980.1"/>
    <property type="molecule type" value="Genomic_DNA"/>
</dbReference>
<evidence type="ECO:0000313" key="4">
    <source>
        <dbReference type="Proteomes" id="UP001642502"/>
    </source>
</evidence>
<protein>
    <submittedName>
        <fullName evidence="3">Uncharacterized protein</fullName>
    </submittedName>
</protein>
<feature type="compositionally biased region" description="Polar residues" evidence="2">
    <location>
        <begin position="774"/>
        <end position="783"/>
    </location>
</feature>
<feature type="compositionally biased region" description="Basic and acidic residues" evidence="2">
    <location>
        <begin position="1379"/>
        <end position="1388"/>
    </location>
</feature>
<feature type="compositionally biased region" description="Polar residues" evidence="2">
    <location>
        <begin position="1501"/>
        <end position="1511"/>
    </location>
</feature>
<feature type="region of interest" description="Disordered" evidence="2">
    <location>
        <begin position="1201"/>
        <end position="1243"/>
    </location>
</feature>
<gene>
    <name evidence="3" type="ORF">SEPCBS119000_000765</name>
</gene>
<feature type="region of interest" description="Disordered" evidence="2">
    <location>
        <begin position="94"/>
        <end position="197"/>
    </location>
</feature>
<feature type="region of interest" description="Disordered" evidence="2">
    <location>
        <begin position="1112"/>
        <end position="1161"/>
    </location>
</feature>
<keyword evidence="4" id="KW-1185">Reference proteome</keyword>
<feature type="compositionally biased region" description="Polar residues" evidence="2">
    <location>
        <begin position="1201"/>
        <end position="1231"/>
    </location>
</feature>
<organism evidence="3 4">
    <name type="scientific">Sporothrix epigloea</name>
    <dbReference type="NCBI Taxonomy" id="1892477"/>
    <lineage>
        <taxon>Eukaryota</taxon>
        <taxon>Fungi</taxon>
        <taxon>Dikarya</taxon>
        <taxon>Ascomycota</taxon>
        <taxon>Pezizomycotina</taxon>
        <taxon>Sordariomycetes</taxon>
        <taxon>Sordariomycetidae</taxon>
        <taxon>Ophiostomatales</taxon>
        <taxon>Ophiostomataceae</taxon>
        <taxon>Sporothrix</taxon>
    </lineage>
</organism>
<feature type="region of interest" description="Disordered" evidence="2">
    <location>
        <begin position="753"/>
        <end position="783"/>
    </location>
</feature>
<feature type="compositionally biased region" description="Polar residues" evidence="2">
    <location>
        <begin position="1474"/>
        <end position="1486"/>
    </location>
</feature>
<keyword evidence="1" id="KW-0175">Coiled coil</keyword>
<feature type="compositionally biased region" description="Polar residues" evidence="2">
    <location>
        <begin position="1143"/>
        <end position="1158"/>
    </location>
</feature>
<feature type="compositionally biased region" description="Acidic residues" evidence="2">
    <location>
        <begin position="581"/>
        <end position="601"/>
    </location>
</feature>
<sequence>MGACNLPELLALDLEKADPIFAARRIAAGTPQLMDVVDETNSSIRDLYQANQSFGVDLDLDLKQLHSTLAKAAALAHVSPRSFSQPLAAPSEGESLSFACTSPPLEPFSGNRDATSGARSSLKSRSSSRRRDHSDQARPKSAKHAAASTGSGKTPGSGYFHWHRHRPPHPSPSHLHVSDPYQRPRPKSATSTSERADDCRYSLGSVVSISRTKSKSSRPASSQAVAPSAFCLATDKSADTGAGDCNTGEWDSSSVDSFELPNISLSRRDGRTEIAGSSGTNSARSLPSALFAPSVQHRIRLQEQEQLLQLQQLRQLQELQKQLAQQLQLQLQREQTQDGAATLTPAQEEPIGKELTSDCDKDSHHPQQDHLSYRFAQYNDGARRDSCDSYESLCDSCSYSHDNDTDNNASVCSLGSRRSTSHRHSSGGMTMLSSVGVRGRQRSIVTTATSVTSSGPDRRFSSQSRAPSAVGRPSSNAKGPGVPKASSRCASRASSVGGAAGSGVGSDRHVEFRLKCADKDTVQEDNDSIKASTATGSELSEVSIAPPLDHVKDTELSAVPHNLQKTTDTGHDPQSSWMRFDDDDDDDDDNNEDEEQDEEEKIYESRAKESSGAGIVRGMAKQVHSNIDDVSGGSFNLPILLHDSLPPRPKTSAGHFPRSASPDFGRASDEARKTVNRYSLMPAISCLSVLPQRQQQQHQLIAVPRRHSSLGHRSYVDSFGQIYSHQQLQHPLPGNTHRLRHLDLSLSDASMKSSTSIRRSSNGSSSLLPHYDRPNTSLPSHAPLQQTIGHIPATSASAIGTTAVTDKTHAVHHHSSRRFENGQALALAGQSSIQLGDNNNCNKVRADNDLDSDLFGDFEGAYNYDEVEDKIMMATAMPFSKQKFPPRSLDSVRLQRPHSSYQPREPTLEQDSYFAGGKRAHDKTNEMTSHLQSWIEHASRNQQELIQQQQRQQFDLSPMTSVFYEDDMDEAQAEGRILDDVAVTDEQGGEMAAEAVLGDDANAHGQASGSTTVTTTPTTTTTANPYDCHAAPQKTPSVPLLYLSQSGTVGIPLPREVVDTLRVSVSCFPETMLSLSSFSIQTIRSYSRKVRRCSQSDADDAYRLLLAPLSPSTASPPTCPPSPMTAAQYFPLSPASPPRSAELGTSVTRSTTAPSLSANGGRRFWKLPKKLTVGSGHTYSENSRSTGPAINLFTGFRSSTSSNGSIHSPGFQLSPTSTGHSTPRISSVNRRATTRQDVAEDDRSRANGLCLKRIFPTGTDYLCDALYAHIIAFNYIGLLCPPPLDAELPDVGEMSAVGTLEPSSDARMPFLCSSSPLPDMAEQQCHIIRDNADSDMAPSPAELDDVQTQAPAPADDAYRLSYMTSPRPPSRDSLNSDCGHGHNDNDDGRMISRKAALLLGITDTLEPDGPNSSSRKATLATAMVDNLPFSGSHSNVLARRYNSMRRRRHLRLNHSISESTAAASKMFKKALPGNGQNESYGNNNKARTNKSAHETADAAPTQASGVSAPAATSTPYLLSPAPTSTSAASAAAAASDASMRDLHAGLYACISQLVATMKLTTGQLGNTLLSEEVTREIDPLFLRTLCELVRSQEEQF</sequence>
<name>A0ABP0D9W9_9PEZI</name>
<dbReference type="Proteomes" id="UP001642502">
    <property type="component" value="Unassembled WGS sequence"/>
</dbReference>
<feature type="compositionally biased region" description="Low complexity" evidence="2">
    <location>
        <begin position="485"/>
        <end position="497"/>
    </location>
</feature>
<evidence type="ECO:0000313" key="3">
    <source>
        <dbReference type="EMBL" id="CAK7263980.1"/>
    </source>
</evidence>
<feature type="compositionally biased region" description="Low complexity" evidence="2">
    <location>
        <begin position="116"/>
        <end position="125"/>
    </location>
</feature>
<feature type="compositionally biased region" description="Low complexity" evidence="2">
    <location>
        <begin position="753"/>
        <end position="766"/>
    </location>
</feature>
<accession>A0ABP0D9W9</accession>
<feature type="compositionally biased region" description="Low complexity" evidence="2">
    <location>
        <begin position="443"/>
        <end position="454"/>
    </location>
</feature>
<feature type="region of interest" description="Disordered" evidence="2">
    <location>
        <begin position="338"/>
        <end position="368"/>
    </location>
</feature>
<comment type="caution">
    <text evidence="3">The sequence shown here is derived from an EMBL/GenBank/DDBJ whole genome shotgun (WGS) entry which is preliminary data.</text>
</comment>
<evidence type="ECO:0000256" key="1">
    <source>
        <dbReference type="SAM" id="Coils"/>
    </source>
</evidence>
<feature type="region of interest" description="Disordered" evidence="2">
    <location>
        <begin position="1471"/>
        <end position="1511"/>
    </location>
</feature>
<feature type="region of interest" description="Disordered" evidence="2">
    <location>
        <begin position="522"/>
        <end position="544"/>
    </location>
</feature>
<feature type="region of interest" description="Disordered" evidence="2">
    <location>
        <begin position="405"/>
        <end position="506"/>
    </location>
</feature>
<feature type="compositionally biased region" description="Basic and acidic residues" evidence="2">
    <location>
        <begin position="350"/>
        <end position="368"/>
    </location>
</feature>
<proteinExistence type="predicted"/>
<feature type="region of interest" description="Disordered" evidence="2">
    <location>
        <begin position="559"/>
        <end position="610"/>
    </location>
</feature>